<feature type="region of interest" description="Disordered" evidence="6">
    <location>
        <begin position="710"/>
        <end position="732"/>
    </location>
</feature>
<dbReference type="GO" id="GO:0006298">
    <property type="term" value="P:mismatch repair"/>
    <property type="evidence" value="ECO:0007669"/>
    <property type="project" value="InterPro"/>
</dbReference>
<proteinExistence type="inferred from homology"/>
<dbReference type="Proteomes" id="UP000318582">
    <property type="component" value="Unassembled WGS sequence"/>
</dbReference>
<dbReference type="InterPro" id="IPR014762">
    <property type="entry name" value="DNA_mismatch_repair_CS"/>
</dbReference>
<dbReference type="InterPro" id="IPR002099">
    <property type="entry name" value="MutL/Mlh/PMS"/>
</dbReference>
<dbReference type="CDD" id="cd03483">
    <property type="entry name" value="MutL_Trans_MLH1"/>
    <property type="match status" value="1"/>
</dbReference>
<evidence type="ECO:0000256" key="1">
    <source>
        <dbReference type="ARBA" id="ARBA00004123"/>
    </source>
</evidence>
<evidence type="ECO:0000256" key="2">
    <source>
        <dbReference type="ARBA" id="ARBA00006082"/>
    </source>
</evidence>
<dbReference type="InterPro" id="IPR038973">
    <property type="entry name" value="MutL/Mlh/Pms-like"/>
</dbReference>
<dbReference type="Pfam" id="PF16413">
    <property type="entry name" value="Mlh1_C"/>
    <property type="match status" value="1"/>
</dbReference>
<protein>
    <recommendedName>
        <fullName evidence="7">DNA mismatch repair protein S5 domain-containing protein</fullName>
    </recommendedName>
</protein>
<dbReference type="FunFam" id="3.30.230.10:FF:000014">
    <property type="entry name" value="DNA mismatch repair protein Mlh1"/>
    <property type="match status" value="1"/>
</dbReference>
<dbReference type="GO" id="GO:0032389">
    <property type="term" value="C:MutLalpha complex"/>
    <property type="evidence" value="ECO:0007669"/>
    <property type="project" value="TreeGrafter"/>
</dbReference>
<evidence type="ECO:0000256" key="6">
    <source>
        <dbReference type="SAM" id="MobiDB-lite"/>
    </source>
</evidence>
<evidence type="ECO:0000313" key="9">
    <source>
        <dbReference type="Proteomes" id="UP000318582"/>
    </source>
</evidence>
<sequence>MHAGDQDEDPPVDNPPGRIKRLNEAVINRIAAGEIIHRPANALKEMIENCLDAGATSIQITVKDGGLKLLQIQDNGQGIHKDDMSMVCERFATSKLKHFEDLQQIATYGFRGEALASISHVAHVTITTKQESSPCAWRACYSDGKLKPPKPGMSADPKPCAGNKGTQIVVEDLFYNVTTRRKALKSASEEYNRILDVVHKYAIHNSKTSFTCKKQGANTADVHTASAARTLDNIRYVYGAAIAKELLEVQHDDDRYEFKLEGYVSNANFNTKKMAFLLFINHRSVDSANLKRAIEAVYTEYLPRGTHPFVYLSVEIKPQNVDVNVHPTKREVHFLYEDKIIENICGALQQRLADANQSRTFYTQSFLPGASGVPSESIAAKAKSGKAPEHKLVRTDSRSRTLDAFITNIASSPLVPSSPSSDMGQQDIPRKRTRIEADEANDALRTGGQDSPDGVLTIDDVDMASGDPSSAAPLPRRSDGTDRGDDDEESTMEVDTIRPPARPRVPKAAATRQRVTVKLTSVLELRDAVQEARHRGLSDVFAGHTFVGFVDDTLALIQFQTKLYMVNYENWSEELFYQLALLGFSNFGYLHLAKPASVSELVLMALDDEDMEAWGDNIMSKEHIAKKCCQLLVDRSDMLQEYFSVTVNRKGELLTLPVILRGYVPPMDKLPLFLLRLNSQVNWESEKECFATFCKELAIFYAVEPPPSPNPPLIDSDPTSRPCTPTSSRSAPISKAAAEYRWTVEHVIFPALKTQQFSAPRSMTETGSIVQLANLPDLYRVFERC</sequence>
<dbReference type="Pfam" id="PF01119">
    <property type="entry name" value="DNA_mis_repair"/>
    <property type="match status" value="1"/>
</dbReference>
<comment type="subcellular location">
    <subcellularLocation>
        <location evidence="1">Nucleus</location>
    </subcellularLocation>
</comment>
<organism evidence="8 9">
    <name type="scientific">Powellomyces hirtus</name>
    <dbReference type="NCBI Taxonomy" id="109895"/>
    <lineage>
        <taxon>Eukaryota</taxon>
        <taxon>Fungi</taxon>
        <taxon>Fungi incertae sedis</taxon>
        <taxon>Chytridiomycota</taxon>
        <taxon>Chytridiomycota incertae sedis</taxon>
        <taxon>Chytridiomycetes</taxon>
        <taxon>Spizellomycetales</taxon>
        <taxon>Powellomycetaceae</taxon>
        <taxon>Powellomyces</taxon>
    </lineage>
</organism>
<evidence type="ECO:0000259" key="7">
    <source>
        <dbReference type="SMART" id="SM01340"/>
    </source>
</evidence>
<dbReference type="SUPFAM" id="SSF55874">
    <property type="entry name" value="ATPase domain of HSP90 chaperone/DNA topoisomerase II/histidine kinase"/>
    <property type="match status" value="1"/>
</dbReference>
<accession>A0A507E6L2</accession>
<evidence type="ECO:0000256" key="3">
    <source>
        <dbReference type="ARBA" id="ARBA00022763"/>
    </source>
</evidence>
<dbReference type="EMBL" id="QEAQ01000033">
    <property type="protein sequence ID" value="TPX58720.1"/>
    <property type="molecule type" value="Genomic_DNA"/>
</dbReference>
<reference evidence="8 9" key="1">
    <citation type="journal article" date="2019" name="Sci. Rep.">
        <title>Comparative genomics of chytrid fungi reveal insights into the obligate biotrophic and pathogenic lifestyle of Synchytrium endobioticum.</title>
        <authorList>
            <person name="van de Vossenberg B.T.L.H."/>
            <person name="Warris S."/>
            <person name="Nguyen H.D.T."/>
            <person name="van Gent-Pelzer M.P.E."/>
            <person name="Joly D.L."/>
            <person name="van de Geest H.C."/>
            <person name="Bonants P.J.M."/>
            <person name="Smith D.S."/>
            <person name="Levesque C.A."/>
            <person name="van der Lee T.A.J."/>
        </authorList>
    </citation>
    <scope>NUCLEOTIDE SEQUENCE [LARGE SCALE GENOMIC DNA]</scope>
    <source>
        <strain evidence="8 9">CBS 809.83</strain>
    </source>
</reference>
<dbReference type="InterPro" id="IPR032189">
    <property type="entry name" value="Mlh1_C"/>
</dbReference>
<dbReference type="NCBIfam" id="TIGR00585">
    <property type="entry name" value="mutl"/>
    <property type="match status" value="1"/>
</dbReference>
<dbReference type="InterPro" id="IPR013507">
    <property type="entry name" value="DNA_mismatch_S5_2-like"/>
</dbReference>
<dbReference type="AlphaFoldDB" id="A0A507E6L2"/>
<feature type="region of interest" description="Disordered" evidence="6">
    <location>
        <begin position="440"/>
        <end position="510"/>
    </location>
</feature>
<dbReference type="CDD" id="cd16926">
    <property type="entry name" value="HATPase_MutL-MLH-PMS-like"/>
    <property type="match status" value="1"/>
</dbReference>
<dbReference type="GO" id="GO:0140664">
    <property type="term" value="F:ATP-dependent DNA damage sensor activity"/>
    <property type="evidence" value="ECO:0007669"/>
    <property type="project" value="InterPro"/>
</dbReference>
<dbReference type="SUPFAM" id="SSF54211">
    <property type="entry name" value="Ribosomal protein S5 domain 2-like"/>
    <property type="match status" value="1"/>
</dbReference>
<dbReference type="Pfam" id="PF13589">
    <property type="entry name" value="HATPase_c_3"/>
    <property type="match status" value="1"/>
</dbReference>
<comment type="caution">
    <text evidence="8">The sequence shown here is derived from an EMBL/GenBank/DDBJ whole genome shotgun (WGS) entry which is preliminary data.</text>
</comment>
<dbReference type="SMART" id="SM01340">
    <property type="entry name" value="DNA_mis_repair"/>
    <property type="match status" value="1"/>
</dbReference>
<gene>
    <name evidence="8" type="ORF">PhCBS80983_g02957</name>
</gene>
<dbReference type="InterPro" id="IPR036890">
    <property type="entry name" value="HATPase_C_sf"/>
</dbReference>
<keyword evidence="4" id="KW-0234">DNA repair</keyword>
<dbReference type="PROSITE" id="PS00058">
    <property type="entry name" value="DNA_MISMATCH_REPAIR_1"/>
    <property type="match status" value="1"/>
</dbReference>
<comment type="similarity">
    <text evidence="2">Belongs to the DNA mismatch repair MutL/HexB family.</text>
</comment>
<dbReference type="FunFam" id="3.30.565.10:FF:000109">
    <property type="entry name" value="Related to MLH1-DNA mismatch repair protein"/>
    <property type="match status" value="1"/>
</dbReference>
<dbReference type="STRING" id="109895.A0A507E6L2"/>
<feature type="domain" description="DNA mismatch repair protein S5" evidence="7">
    <location>
        <begin position="234"/>
        <end position="353"/>
    </location>
</feature>
<dbReference type="GO" id="GO:0005524">
    <property type="term" value="F:ATP binding"/>
    <property type="evidence" value="ECO:0007669"/>
    <property type="project" value="InterPro"/>
</dbReference>
<dbReference type="GO" id="GO:0030983">
    <property type="term" value="F:mismatched DNA binding"/>
    <property type="evidence" value="ECO:0007669"/>
    <property type="project" value="InterPro"/>
</dbReference>
<evidence type="ECO:0000313" key="8">
    <source>
        <dbReference type="EMBL" id="TPX58720.1"/>
    </source>
</evidence>
<evidence type="ECO:0000256" key="5">
    <source>
        <dbReference type="ARBA" id="ARBA00023242"/>
    </source>
</evidence>
<dbReference type="Gene3D" id="3.30.230.10">
    <property type="match status" value="1"/>
</dbReference>
<dbReference type="InterPro" id="IPR014721">
    <property type="entry name" value="Ribsml_uS5_D2-typ_fold_subgr"/>
</dbReference>
<dbReference type="InterPro" id="IPR020568">
    <property type="entry name" value="Ribosomal_Su5_D2-typ_SF"/>
</dbReference>
<evidence type="ECO:0000256" key="4">
    <source>
        <dbReference type="ARBA" id="ARBA00023204"/>
    </source>
</evidence>
<keyword evidence="3" id="KW-0227">DNA damage</keyword>
<dbReference type="Gene3D" id="3.30.565.10">
    <property type="entry name" value="Histidine kinase-like ATPase, C-terminal domain"/>
    <property type="match status" value="1"/>
</dbReference>
<keyword evidence="5" id="KW-0539">Nucleus</keyword>
<name>A0A507E6L2_9FUNG</name>
<feature type="compositionally biased region" description="Low complexity" evidence="6">
    <location>
        <begin position="713"/>
        <end position="730"/>
    </location>
</feature>
<dbReference type="PANTHER" id="PTHR10073:SF12">
    <property type="entry name" value="DNA MISMATCH REPAIR PROTEIN MLH1"/>
    <property type="match status" value="1"/>
</dbReference>
<dbReference type="PANTHER" id="PTHR10073">
    <property type="entry name" value="DNA MISMATCH REPAIR PROTEIN MLH, PMS, MUTL"/>
    <property type="match status" value="1"/>
</dbReference>
<dbReference type="GO" id="GO:0016887">
    <property type="term" value="F:ATP hydrolysis activity"/>
    <property type="evidence" value="ECO:0007669"/>
    <property type="project" value="InterPro"/>
</dbReference>
<keyword evidence="9" id="KW-1185">Reference proteome</keyword>